<dbReference type="OrthoDB" id="6263243at2759"/>
<dbReference type="Proteomes" id="UP000286415">
    <property type="component" value="Unassembled WGS sequence"/>
</dbReference>
<name>A0A419PLY0_CLOSI</name>
<evidence type="ECO:0008006" key="3">
    <source>
        <dbReference type="Google" id="ProtNLM"/>
    </source>
</evidence>
<reference evidence="1 2" key="2">
    <citation type="journal article" date="2021" name="Genomics">
        <title>High-quality reference genome for Clonorchis sinensis.</title>
        <authorList>
            <person name="Young N.D."/>
            <person name="Stroehlein A.J."/>
            <person name="Kinkar L."/>
            <person name="Wang T."/>
            <person name="Sohn W.M."/>
            <person name="Chang B.C.H."/>
            <person name="Kaur P."/>
            <person name="Weisz D."/>
            <person name="Dudchenko O."/>
            <person name="Aiden E.L."/>
            <person name="Korhonen P.K."/>
            <person name="Gasser R.B."/>
        </authorList>
    </citation>
    <scope>NUCLEOTIDE SEQUENCE [LARGE SCALE GENOMIC DNA]</scope>
    <source>
        <strain evidence="1">Cs-k2</strain>
    </source>
</reference>
<evidence type="ECO:0000313" key="1">
    <source>
        <dbReference type="EMBL" id="KAG5445423.1"/>
    </source>
</evidence>
<proteinExistence type="predicted"/>
<evidence type="ECO:0000313" key="2">
    <source>
        <dbReference type="Proteomes" id="UP000286415"/>
    </source>
</evidence>
<comment type="caution">
    <text evidence="1">The sequence shown here is derived from an EMBL/GenBank/DDBJ whole genome shotgun (WGS) entry which is preliminary data.</text>
</comment>
<sequence length="102" mass="11356">MICDRHFTLFTDHKPLFNIFGPKKSVAVCGTIGQADAVSRQAVEDTFVAPTSVESEVCTALAASIRALPVTSTMNKNPKQVLRYHRTRWPSSVTRDIHSLFH</sequence>
<accession>A0A419PLY0</accession>
<dbReference type="AlphaFoldDB" id="A0A419PLY0"/>
<gene>
    <name evidence="1" type="ORF">CSKR_104689</name>
</gene>
<reference evidence="1 2" key="1">
    <citation type="journal article" date="2018" name="Biotechnol. Adv.">
        <title>Improved genomic resources and new bioinformatic workflow for the carcinogenic parasite Clonorchis sinensis: Biotechnological implications.</title>
        <authorList>
            <person name="Wang D."/>
            <person name="Korhonen P.K."/>
            <person name="Gasser R.B."/>
            <person name="Young N.D."/>
        </authorList>
    </citation>
    <scope>NUCLEOTIDE SEQUENCE [LARGE SCALE GENOMIC DNA]</scope>
    <source>
        <strain evidence="1">Cs-k2</strain>
    </source>
</reference>
<protein>
    <recommendedName>
        <fullName evidence="3">Reverse transcriptase RNase H-like domain-containing protein</fullName>
    </recommendedName>
</protein>
<dbReference type="EMBL" id="NIRI02000056">
    <property type="protein sequence ID" value="KAG5445423.1"/>
    <property type="molecule type" value="Genomic_DNA"/>
</dbReference>
<dbReference type="InParanoid" id="A0A419PLY0"/>
<keyword evidence="2" id="KW-1185">Reference proteome</keyword>
<organism evidence="1 2">
    <name type="scientific">Clonorchis sinensis</name>
    <name type="common">Chinese liver fluke</name>
    <dbReference type="NCBI Taxonomy" id="79923"/>
    <lineage>
        <taxon>Eukaryota</taxon>
        <taxon>Metazoa</taxon>
        <taxon>Spiralia</taxon>
        <taxon>Lophotrochozoa</taxon>
        <taxon>Platyhelminthes</taxon>
        <taxon>Trematoda</taxon>
        <taxon>Digenea</taxon>
        <taxon>Opisthorchiida</taxon>
        <taxon>Opisthorchiata</taxon>
        <taxon>Opisthorchiidae</taxon>
        <taxon>Clonorchis</taxon>
    </lineage>
</organism>